<evidence type="ECO:0000259" key="6">
    <source>
        <dbReference type="Pfam" id="PF10392"/>
    </source>
</evidence>
<dbReference type="Pfam" id="PF10392">
    <property type="entry name" value="COG5_N"/>
    <property type="match status" value="1"/>
</dbReference>
<feature type="domain" description="Conserved oligomeric Golgi complex subunit 5 helical" evidence="7">
    <location>
        <begin position="317"/>
        <end position="530"/>
    </location>
</feature>
<evidence type="ECO:0000313" key="9">
    <source>
        <dbReference type="Proteomes" id="UP000757232"/>
    </source>
</evidence>
<dbReference type="PANTHER" id="PTHR13228">
    <property type="entry name" value="CONSERVED OLIGOMERIC GOLGI COMPLEX COMPONENT 5"/>
    <property type="match status" value="1"/>
</dbReference>
<evidence type="ECO:0000256" key="4">
    <source>
        <dbReference type="ARBA" id="ARBA00023136"/>
    </source>
</evidence>
<dbReference type="InterPro" id="IPR049176">
    <property type="entry name" value="COG5_N"/>
</dbReference>
<evidence type="ECO:0000259" key="7">
    <source>
        <dbReference type="Pfam" id="PF20649"/>
    </source>
</evidence>
<dbReference type="GO" id="GO:0006891">
    <property type="term" value="P:intra-Golgi vesicle-mediated transport"/>
    <property type="evidence" value="ECO:0007669"/>
    <property type="project" value="InterPro"/>
</dbReference>
<accession>A0A9Q5NAV8</accession>
<keyword evidence="9" id="KW-1185">Reference proteome</keyword>
<protein>
    <recommendedName>
        <fullName evidence="2">Conserved oligomeric Golgi complex subunit 5</fullName>
    </recommendedName>
</protein>
<reference evidence="8" key="1">
    <citation type="submission" date="2016-06" db="EMBL/GenBank/DDBJ databases">
        <title>Draft Genome sequence of the fungus Inonotus baumii.</title>
        <authorList>
            <person name="Zhu H."/>
            <person name="Lin W."/>
        </authorList>
    </citation>
    <scope>NUCLEOTIDE SEQUENCE</scope>
    <source>
        <strain evidence="8">821</strain>
    </source>
</reference>
<feature type="domain" description="Conserved oligomeric Golgi complex subunit 5 N-terminal" evidence="6">
    <location>
        <begin position="91"/>
        <end position="197"/>
    </location>
</feature>
<dbReference type="GO" id="GO:0017119">
    <property type="term" value="C:Golgi transport complex"/>
    <property type="evidence" value="ECO:0007669"/>
    <property type="project" value="InterPro"/>
</dbReference>
<dbReference type="PANTHER" id="PTHR13228:SF3">
    <property type="entry name" value="CONSERVED OLIGOMERIC GOLGI COMPLEX SUBUNIT 5"/>
    <property type="match status" value="1"/>
</dbReference>
<proteinExistence type="predicted"/>
<dbReference type="Pfam" id="PF20649">
    <property type="entry name" value="COG5_C"/>
    <property type="match status" value="1"/>
</dbReference>
<name>A0A9Q5NAV8_SANBA</name>
<keyword evidence="3" id="KW-0333">Golgi apparatus</keyword>
<comment type="subcellular location">
    <subcellularLocation>
        <location evidence="1">Golgi apparatus membrane</location>
        <topology evidence="1">Peripheral membrane protein</topology>
    </subcellularLocation>
</comment>
<dbReference type="OrthoDB" id="18786at2759"/>
<evidence type="ECO:0000256" key="3">
    <source>
        <dbReference type="ARBA" id="ARBA00023034"/>
    </source>
</evidence>
<dbReference type="EMBL" id="LNZH02000198">
    <property type="protein sequence ID" value="OCB86824.1"/>
    <property type="molecule type" value="Genomic_DNA"/>
</dbReference>
<evidence type="ECO:0000256" key="2">
    <source>
        <dbReference type="ARBA" id="ARBA00020974"/>
    </source>
</evidence>
<organism evidence="8 9">
    <name type="scientific">Sanghuangporus baumii</name>
    <name type="common">Phellinus baumii</name>
    <dbReference type="NCBI Taxonomy" id="108892"/>
    <lineage>
        <taxon>Eukaryota</taxon>
        <taxon>Fungi</taxon>
        <taxon>Dikarya</taxon>
        <taxon>Basidiomycota</taxon>
        <taxon>Agaricomycotina</taxon>
        <taxon>Agaricomycetes</taxon>
        <taxon>Hymenochaetales</taxon>
        <taxon>Hymenochaetaceae</taxon>
        <taxon>Sanghuangporus</taxon>
    </lineage>
</organism>
<gene>
    <name evidence="8" type="ORF">A7U60_g5997</name>
</gene>
<comment type="caution">
    <text evidence="8">The sequence shown here is derived from an EMBL/GenBank/DDBJ whole genome shotgun (WGS) entry which is preliminary data.</text>
</comment>
<evidence type="ECO:0000256" key="5">
    <source>
        <dbReference type="SAM" id="MobiDB-lite"/>
    </source>
</evidence>
<feature type="region of interest" description="Disordered" evidence="5">
    <location>
        <begin position="213"/>
        <end position="258"/>
    </location>
</feature>
<keyword evidence="4" id="KW-0472">Membrane</keyword>
<sequence>MPDPLYDAFAVPDFDANEYANAILAGEPFPPPHTTSTREQQPGRIAKTSSLISEPAKEDISVAISKLTVGIDDVEQQPGRIAKTSSLISEPAKEDISVAISKLTVGIDDVSKQLKNVVTANHEKLLVQAAGVGALEEKLRTVKSGLDEVTASQEKIRTKVRVPCASISILAKRMARLQCAADALRRTARFVILARRLDGQMAELTRLSASEDSSPVVNGKKAASGNKYAVTRNRAESDARTSISESRSSDDVAGLGSETEKERAIAKAALTIAELSALLDTSTTSNQYSQSLNQDVPDEMIADYVAEEEFDSVEIPLRSIHAVASHSPGIESARAKITSEMEIMVLTGLTSINRSLLASSLQTAHNLRVLPGLVQTLLADLTDAVEQRIKLAFDIAQISKELNAKEQTPTTSGLLYRSRIRTEPTNATAPQFSAALWSRLEALIGELADCCIKVYTLEKVLQLKKDTLTQTNFMDEAMKVLENKPSSTFWTVLARTLEKYCKEASRNSTFMQQTLSSGYPRLLRLFHELFAKIAVETDTTYTQEKQSPETILILRALSVFEQAYLQRVANRLNETVAQSVAGGARAPPAMGEGLSIARTAANELDAAKFDPLLVKAVAKNVQSSLDLLLSRLDLLIVRDRWATSLLGPVSTPQQTQNAQIATCLYHCAARLGTLEGEYPESVITILQPSIKKIRRVFDSIVDPLLSAISRELSTIVAKLHKLDLGAPDASSGMGGPSTYMKDLVEKLNYIKSEVLDKFNVDVSPKPLGEGGKLQLTSDMTELEFALSAFLAEGGSQSKRGARLDIVGEDYRTLRAMRPLLFLETNMLSSPSQTTGLPPLIVLHHILVRSPLPLPHALHGWSEAEYVRWVEEHTEEEALTLVDGVLTHWEKVNEAPKDDTSKNFVDLARSVLVRAIQRH</sequence>
<dbReference type="Proteomes" id="UP000757232">
    <property type="component" value="Unassembled WGS sequence"/>
</dbReference>
<dbReference type="AlphaFoldDB" id="A0A9Q5NAV8"/>
<evidence type="ECO:0000313" key="8">
    <source>
        <dbReference type="EMBL" id="OCB86824.1"/>
    </source>
</evidence>
<dbReference type="GO" id="GO:0000139">
    <property type="term" value="C:Golgi membrane"/>
    <property type="evidence" value="ECO:0007669"/>
    <property type="project" value="UniProtKB-SubCell"/>
</dbReference>
<evidence type="ECO:0000256" key="1">
    <source>
        <dbReference type="ARBA" id="ARBA00004395"/>
    </source>
</evidence>
<dbReference type="InterPro" id="IPR019465">
    <property type="entry name" value="Cog5"/>
</dbReference>
<dbReference type="InterPro" id="IPR048485">
    <property type="entry name" value="COG5_helical"/>
</dbReference>